<keyword evidence="2" id="KW-1185">Reference proteome</keyword>
<evidence type="ECO:0000313" key="1">
    <source>
        <dbReference type="EMBL" id="CAI6344426.1"/>
    </source>
</evidence>
<dbReference type="AlphaFoldDB" id="A0AAV0VNP3"/>
<gene>
    <name evidence="1" type="ORF">MEUPH1_LOCUS1560</name>
</gene>
<dbReference type="Proteomes" id="UP001160148">
    <property type="component" value="Unassembled WGS sequence"/>
</dbReference>
<proteinExistence type="predicted"/>
<sequence>MTFAGVQVANRGWSGQVWLGLVSAANRGWSGQVWLGLVSAANRGWSGQVWLGLVSAANRGWSGNVPTKLQQRPFRNVETCRSQFGKYALHHFRLSRLQVNGLVFWAIHHDHTRI</sequence>
<comment type="caution">
    <text evidence="1">The sequence shown here is derived from an EMBL/GenBank/DDBJ whole genome shotgun (WGS) entry which is preliminary data.</text>
</comment>
<organism evidence="1 2">
    <name type="scientific">Macrosiphum euphorbiae</name>
    <name type="common">potato aphid</name>
    <dbReference type="NCBI Taxonomy" id="13131"/>
    <lineage>
        <taxon>Eukaryota</taxon>
        <taxon>Metazoa</taxon>
        <taxon>Ecdysozoa</taxon>
        <taxon>Arthropoda</taxon>
        <taxon>Hexapoda</taxon>
        <taxon>Insecta</taxon>
        <taxon>Pterygota</taxon>
        <taxon>Neoptera</taxon>
        <taxon>Paraneoptera</taxon>
        <taxon>Hemiptera</taxon>
        <taxon>Sternorrhyncha</taxon>
        <taxon>Aphidomorpha</taxon>
        <taxon>Aphidoidea</taxon>
        <taxon>Aphididae</taxon>
        <taxon>Macrosiphini</taxon>
        <taxon>Macrosiphum</taxon>
    </lineage>
</organism>
<accession>A0AAV0VNP3</accession>
<name>A0AAV0VNP3_9HEMI</name>
<dbReference type="EMBL" id="CARXXK010000001">
    <property type="protein sequence ID" value="CAI6344426.1"/>
    <property type="molecule type" value="Genomic_DNA"/>
</dbReference>
<protein>
    <submittedName>
        <fullName evidence="1">Uncharacterized protein</fullName>
    </submittedName>
</protein>
<evidence type="ECO:0000313" key="2">
    <source>
        <dbReference type="Proteomes" id="UP001160148"/>
    </source>
</evidence>
<reference evidence="1 2" key="1">
    <citation type="submission" date="2023-01" db="EMBL/GenBank/DDBJ databases">
        <authorList>
            <person name="Whitehead M."/>
        </authorList>
    </citation>
    <scope>NUCLEOTIDE SEQUENCE [LARGE SCALE GENOMIC DNA]</scope>
</reference>